<gene>
    <name evidence="1" type="ORF">F5891DRAFT_982893</name>
</gene>
<accession>A0AAD4DZQ9</accession>
<dbReference type="AlphaFoldDB" id="A0AAD4DZQ9"/>
<proteinExistence type="predicted"/>
<dbReference type="Proteomes" id="UP001195769">
    <property type="component" value="Unassembled WGS sequence"/>
</dbReference>
<comment type="caution">
    <text evidence="1">The sequence shown here is derived from an EMBL/GenBank/DDBJ whole genome shotgun (WGS) entry which is preliminary data.</text>
</comment>
<dbReference type="EMBL" id="JABBWK010000049">
    <property type="protein sequence ID" value="KAG1897084.1"/>
    <property type="molecule type" value="Genomic_DNA"/>
</dbReference>
<reference evidence="1" key="1">
    <citation type="journal article" date="2020" name="New Phytol.">
        <title>Comparative genomics reveals dynamic genome evolution in host specialist ectomycorrhizal fungi.</title>
        <authorList>
            <person name="Lofgren L.A."/>
            <person name="Nguyen N.H."/>
            <person name="Vilgalys R."/>
            <person name="Ruytinx J."/>
            <person name="Liao H.L."/>
            <person name="Branco S."/>
            <person name="Kuo A."/>
            <person name="LaButti K."/>
            <person name="Lipzen A."/>
            <person name="Andreopoulos W."/>
            <person name="Pangilinan J."/>
            <person name="Riley R."/>
            <person name="Hundley H."/>
            <person name="Na H."/>
            <person name="Barry K."/>
            <person name="Grigoriev I.V."/>
            <person name="Stajich J.E."/>
            <person name="Kennedy P.G."/>
        </authorList>
    </citation>
    <scope>NUCLEOTIDE SEQUENCE</scope>
    <source>
        <strain evidence="1">FC203</strain>
    </source>
</reference>
<sequence length="165" mass="18524">MTLRNVTLAVLRSNWQNSDAWRMTGRRDNPITHNIECILSGEDAYDDCIANGILLKYEYCQPPRVVANAEDISGDLALRGKSRKSTRLALFRMKEAPIGMGSQDVAWSIVYFVADIDLECLTALEAKIFEDSEEAGPAGNQQRGLDAGQHHRRWNVYLGIPAEWV</sequence>
<evidence type="ECO:0000313" key="1">
    <source>
        <dbReference type="EMBL" id="KAG1897084.1"/>
    </source>
</evidence>
<protein>
    <submittedName>
        <fullName evidence="1">Uncharacterized protein</fullName>
    </submittedName>
</protein>
<keyword evidence="2" id="KW-1185">Reference proteome</keyword>
<dbReference type="GeneID" id="64671565"/>
<evidence type="ECO:0000313" key="2">
    <source>
        <dbReference type="Proteomes" id="UP001195769"/>
    </source>
</evidence>
<name>A0AAD4DZQ9_9AGAM</name>
<dbReference type="RefSeq" id="XP_041222660.1">
    <property type="nucleotide sequence ID" value="XM_041377267.1"/>
</dbReference>
<organism evidence="1 2">
    <name type="scientific">Suillus fuscotomentosus</name>
    <dbReference type="NCBI Taxonomy" id="1912939"/>
    <lineage>
        <taxon>Eukaryota</taxon>
        <taxon>Fungi</taxon>
        <taxon>Dikarya</taxon>
        <taxon>Basidiomycota</taxon>
        <taxon>Agaricomycotina</taxon>
        <taxon>Agaricomycetes</taxon>
        <taxon>Agaricomycetidae</taxon>
        <taxon>Boletales</taxon>
        <taxon>Suillineae</taxon>
        <taxon>Suillaceae</taxon>
        <taxon>Suillus</taxon>
    </lineage>
</organism>